<dbReference type="SMART" id="SM00780">
    <property type="entry name" value="PIG-X"/>
    <property type="match status" value="1"/>
</dbReference>
<dbReference type="PANTHER" id="PTHR28650:SF1">
    <property type="entry name" value="PHOSPHATIDYLINOSITOL-GLYCAN BIOSYNTHESIS CLASS X PROTEIN"/>
    <property type="match status" value="1"/>
</dbReference>
<comment type="pathway">
    <text evidence="2 10">Glycolipid biosynthesis; glycosylphosphatidylinositol-anchor biosynthesis.</text>
</comment>
<keyword evidence="12" id="KW-1185">Reference proteome</keyword>
<dbReference type="Proteomes" id="UP001634394">
    <property type="component" value="Unassembled WGS sequence"/>
</dbReference>
<organism evidence="11 12">
    <name type="scientific">Sinanodonta woodiana</name>
    <name type="common">Chinese pond mussel</name>
    <name type="synonym">Anodonta woodiana</name>
    <dbReference type="NCBI Taxonomy" id="1069815"/>
    <lineage>
        <taxon>Eukaryota</taxon>
        <taxon>Metazoa</taxon>
        <taxon>Spiralia</taxon>
        <taxon>Lophotrochozoa</taxon>
        <taxon>Mollusca</taxon>
        <taxon>Bivalvia</taxon>
        <taxon>Autobranchia</taxon>
        <taxon>Heteroconchia</taxon>
        <taxon>Palaeoheterodonta</taxon>
        <taxon>Unionida</taxon>
        <taxon>Unionoidea</taxon>
        <taxon>Unionidae</taxon>
        <taxon>Unioninae</taxon>
        <taxon>Sinanodonta</taxon>
    </lineage>
</organism>
<dbReference type="EMBL" id="JBJQND010000005">
    <property type="protein sequence ID" value="KAL3875948.1"/>
    <property type="molecule type" value="Genomic_DNA"/>
</dbReference>
<accession>A0ABD3WPQ0</accession>
<evidence type="ECO:0000313" key="12">
    <source>
        <dbReference type="Proteomes" id="UP001634394"/>
    </source>
</evidence>
<dbReference type="PANTHER" id="PTHR28650">
    <property type="entry name" value="PHOSPHATIDYLINOSITOL-GLYCAN BIOSYNTHESIS CLASS X PROTEIN"/>
    <property type="match status" value="1"/>
</dbReference>
<dbReference type="Pfam" id="PF08320">
    <property type="entry name" value="PIG-X"/>
    <property type="match status" value="1"/>
</dbReference>
<keyword evidence="4 10" id="KW-0337">GPI-anchor biosynthesis</keyword>
<keyword evidence="5 10" id="KW-0812">Transmembrane</keyword>
<dbReference type="GO" id="GO:0005789">
    <property type="term" value="C:endoplasmic reticulum membrane"/>
    <property type="evidence" value="ECO:0007669"/>
    <property type="project" value="UniProtKB-SubCell"/>
</dbReference>
<proteinExistence type="inferred from homology"/>
<comment type="function">
    <text evidence="10">Stabilizing subunit of the glycosylphosphatidylinositol-mannosyltransferase I complex which catalyzes the transfer of the first mannose, via an alpha-1,4 bond from a dolichol-phosphate-mannose (Dol-P-Man) to the glucosaminyl acyl phosphatidylinositol (GlcN-(acyl)PI) intermediate to generate alpha-D-Man-(1-&gt;4)-alpha-D-GlcN-(1-&gt;6)-(1-radyl,2-acyl-sn-glycero-3-phospho)-2-acyl-inositol and participates in the sixth step of the glycosylphosphatidylinositol-anchor biosynthesis. Probably acts by stabilizing the mannosyltransferase PIGM.</text>
</comment>
<evidence type="ECO:0000256" key="4">
    <source>
        <dbReference type="ARBA" id="ARBA00022502"/>
    </source>
</evidence>
<dbReference type="EMBL" id="JBJQND010000005">
    <property type="protein sequence ID" value="KAL3875949.1"/>
    <property type="molecule type" value="Genomic_DNA"/>
</dbReference>
<evidence type="ECO:0000256" key="3">
    <source>
        <dbReference type="ARBA" id="ARBA00010345"/>
    </source>
</evidence>
<evidence type="ECO:0000256" key="2">
    <source>
        <dbReference type="ARBA" id="ARBA00004687"/>
    </source>
</evidence>
<keyword evidence="6 10" id="KW-0256">Endoplasmic reticulum</keyword>
<name>A0ABD3WPQ0_SINWO</name>
<evidence type="ECO:0000256" key="7">
    <source>
        <dbReference type="ARBA" id="ARBA00022989"/>
    </source>
</evidence>
<dbReference type="GO" id="GO:0006506">
    <property type="term" value="P:GPI anchor biosynthetic process"/>
    <property type="evidence" value="ECO:0007669"/>
    <property type="project" value="UniProtKB-KW"/>
</dbReference>
<keyword evidence="9" id="KW-0325">Glycoprotein</keyword>
<dbReference type="InterPro" id="IPR013233">
    <property type="entry name" value="PIG-X/PBN1"/>
</dbReference>
<comment type="caution">
    <text evidence="11">The sequence shown here is derived from an EMBL/GenBank/DDBJ whole genome shotgun (WGS) entry which is preliminary data.</text>
</comment>
<dbReference type="AlphaFoldDB" id="A0ABD3WPQ0"/>
<feature type="transmembrane region" description="Helical" evidence="10">
    <location>
        <begin position="6"/>
        <end position="28"/>
    </location>
</feature>
<gene>
    <name evidence="11" type="ORF">ACJMK2_033848</name>
</gene>
<evidence type="ECO:0000256" key="1">
    <source>
        <dbReference type="ARBA" id="ARBA00004389"/>
    </source>
</evidence>
<sequence>MFPTGSYILMYTVLCVGLTINCLVHMVVSIKTVATVSRIIYKNGFHRMLRTEISIPQESMHFKPSTGDIACRVLLDETLPSGAFIDPYQLETLRAFGGPDVLCLHDVDTEKPAFLSQPLSIFIFSQLHLYKDHWTSNITIPVHMRYQKPFQEQDYVTVTFSNPTLFLRCSDTVYTDHNTEIVFACDRMNQAVCTWSRIDYTSARDNLEVQVPVGRLEHLPFIIGATIFVTLLGCILLTCYVIYCVPSERKSKDS</sequence>
<protein>
    <recommendedName>
        <fullName evidence="10">Phosphatidylinositol-glycan biosynthesis class X protein</fullName>
    </recommendedName>
</protein>
<reference evidence="11 12" key="1">
    <citation type="submission" date="2024-11" db="EMBL/GenBank/DDBJ databases">
        <title>Chromosome-level genome assembly of the freshwater bivalve Anodonta woodiana.</title>
        <authorList>
            <person name="Chen X."/>
        </authorList>
    </citation>
    <scope>NUCLEOTIDE SEQUENCE [LARGE SCALE GENOMIC DNA]</scope>
    <source>
        <strain evidence="11">MN2024</strain>
        <tissue evidence="11">Gills</tissue>
    </source>
</reference>
<evidence type="ECO:0000256" key="9">
    <source>
        <dbReference type="ARBA" id="ARBA00023180"/>
    </source>
</evidence>
<evidence type="ECO:0000256" key="6">
    <source>
        <dbReference type="ARBA" id="ARBA00022824"/>
    </source>
</evidence>
<evidence type="ECO:0000256" key="8">
    <source>
        <dbReference type="ARBA" id="ARBA00023136"/>
    </source>
</evidence>
<keyword evidence="7 10" id="KW-1133">Transmembrane helix</keyword>
<evidence type="ECO:0000313" key="11">
    <source>
        <dbReference type="EMBL" id="KAL3875949.1"/>
    </source>
</evidence>
<comment type="subcellular location">
    <subcellularLocation>
        <location evidence="1 10">Endoplasmic reticulum membrane</location>
        <topology evidence="1 10">Single-pass membrane protein</topology>
    </subcellularLocation>
</comment>
<comment type="caution">
    <text evidence="10">Lacks conserved residue(s) required for the propagation of feature annotation.</text>
</comment>
<evidence type="ECO:0000256" key="5">
    <source>
        <dbReference type="ARBA" id="ARBA00022692"/>
    </source>
</evidence>
<comment type="similarity">
    <text evidence="3 10">Belongs to the PIGX family.</text>
</comment>
<evidence type="ECO:0000256" key="10">
    <source>
        <dbReference type="RuleBase" id="RU366056"/>
    </source>
</evidence>
<feature type="transmembrane region" description="Helical" evidence="10">
    <location>
        <begin position="221"/>
        <end position="243"/>
    </location>
</feature>
<dbReference type="InterPro" id="IPR040039">
    <property type="entry name" value="PIGX"/>
</dbReference>
<keyword evidence="8 10" id="KW-0472">Membrane</keyword>